<protein>
    <submittedName>
        <fullName evidence="2">Uncharacterized protein</fullName>
    </submittedName>
</protein>
<keyword evidence="3" id="KW-1185">Reference proteome</keyword>
<evidence type="ECO:0000256" key="1">
    <source>
        <dbReference type="SAM" id="MobiDB-lite"/>
    </source>
</evidence>
<organism evidence="2 3">
    <name type="scientific">Burkholderia latens</name>
    <dbReference type="NCBI Taxonomy" id="488446"/>
    <lineage>
        <taxon>Bacteria</taxon>
        <taxon>Pseudomonadati</taxon>
        <taxon>Pseudomonadota</taxon>
        <taxon>Betaproteobacteria</taxon>
        <taxon>Burkholderiales</taxon>
        <taxon>Burkholderiaceae</taxon>
        <taxon>Burkholderia</taxon>
        <taxon>Burkholderia cepacia complex</taxon>
    </lineage>
</organism>
<reference evidence="2 3" key="1">
    <citation type="submission" date="2019-09" db="EMBL/GenBank/DDBJ databases">
        <title>Draft genome sequences of 48 bacterial type strains from the CCUG.</title>
        <authorList>
            <person name="Tunovic T."/>
            <person name="Pineiro-Iglesias B."/>
            <person name="Unosson C."/>
            <person name="Inganas E."/>
            <person name="Ohlen M."/>
            <person name="Cardew S."/>
            <person name="Jensie-Markopoulos S."/>
            <person name="Salva-Serra F."/>
            <person name="Jaen-Luchoro D."/>
            <person name="Karlsson R."/>
            <person name="Svensson-Stadler L."/>
            <person name="Chun J."/>
            <person name="Moore E."/>
        </authorList>
    </citation>
    <scope>NUCLEOTIDE SEQUENCE [LARGE SCALE GENOMIC DNA]</scope>
    <source>
        <strain evidence="2 3">CCUG 54555</strain>
    </source>
</reference>
<feature type="region of interest" description="Disordered" evidence="1">
    <location>
        <begin position="83"/>
        <end position="115"/>
    </location>
</feature>
<dbReference type="AlphaFoldDB" id="A0A6H9T0Q4"/>
<dbReference type="EMBL" id="VZOJ01000003">
    <property type="protein sequence ID" value="KAB0644340.1"/>
    <property type="molecule type" value="Genomic_DNA"/>
</dbReference>
<gene>
    <name evidence="2" type="ORF">F7R21_02660</name>
</gene>
<sequence>MMRLPNGCMSRRMHVAMQNTARACSISIIAAGRSKARGFCTRSRNARGACMMRRYRWRRPGWRMVRCEASRWVERERPACACAEASRSPTAKHGAPASVKAPTRADRGAWGSSKR</sequence>
<evidence type="ECO:0000313" key="2">
    <source>
        <dbReference type="EMBL" id="KAB0644340.1"/>
    </source>
</evidence>
<accession>A0A6H9T0Q4</accession>
<name>A0A6H9T0Q4_9BURK</name>
<comment type="caution">
    <text evidence="2">The sequence shown here is derived from an EMBL/GenBank/DDBJ whole genome shotgun (WGS) entry which is preliminary data.</text>
</comment>
<dbReference type="OrthoDB" id="9942103at2"/>
<proteinExistence type="predicted"/>
<dbReference type="Proteomes" id="UP000430232">
    <property type="component" value="Unassembled WGS sequence"/>
</dbReference>
<evidence type="ECO:0000313" key="3">
    <source>
        <dbReference type="Proteomes" id="UP000430232"/>
    </source>
</evidence>